<dbReference type="OrthoDB" id="10547264at2759"/>
<dbReference type="InParanoid" id="A0A2P5EUU3"/>
<comment type="caution">
    <text evidence="1">The sequence shown here is derived from an EMBL/GenBank/DDBJ whole genome shotgun (WGS) entry which is preliminary data.</text>
</comment>
<keyword evidence="2" id="KW-1185">Reference proteome</keyword>
<feature type="non-terminal residue" evidence="1">
    <location>
        <position position="1"/>
    </location>
</feature>
<dbReference type="AlphaFoldDB" id="A0A2P5EUU3"/>
<evidence type="ECO:0000313" key="1">
    <source>
        <dbReference type="EMBL" id="PON89312.1"/>
    </source>
</evidence>
<gene>
    <name evidence="1" type="ORF">TorRG33x02_148550</name>
</gene>
<proteinExistence type="predicted"/>
<sequence>IHTYNNIIHIIQQKFCFLILFSTNSFQFISASYITLSNNPQLKTVKDKEKKGKRKQNVTKPILQGPCAFSWTCCTIWRVERERTRRATEGVPSPLAES</sequence>
<name>A0A2P5EUU3_TREOI</name>
<protein>
    <submittedName>
        <fullName evidence="1">Uncharacterized protein</fullName>
    </submittedName>
</protein>
<accession>A0A2P5EUU3</accession>
<dbReference type="EMBL" id="JXTC01000095">
    <property type="protein sequence ID" value="PON89312.1"/>
    <property type="molecule type" value="Genomic_DNA"/>
</dbReference>
<dbReference type="Proteomes" id="UP000237000">
    <property type="component" value="Unassembled WGS sequence"/>
</dbReference>
<evidence type="ECO:0000313" key="2">
    <source>
        <dbReference type="Proteomes" id="UP000237000"/>
    </source>
</evidence>
<organism evidence="1 2">
    <name type="scientific">Trema orientale</name>
    <name type="common">Charcoal tree</name>
    <name type="synonym">Celtis orientalis</name>
    <dbReference type="NCBI Taxonomy" id="63057"/>
    <lineage>
        <taxon>Eukaryota</taxon>
        <taxon>Viridiplantae</taxon>
        <taxon>Streptophyta</taxon>
        <taxon>Embryophyta</taxon>
        <taxon>Tracheophyta</taxon>
        <taxon>Spermatophyta</taxon>
        <taxon>Magnoliopsida</taxon>
        <taxon>eudicotyledons</taxon>
        <taxon>Gunneridae</taxon>
        <taxon>Pentapetalae</taxon>
        <taxon>rosids</taxon>
        <taxon>fabids</taxon>
        <taxon>Rosales</taxon>
        <taxon>Cannabaceae</taxon>
        <taxon>Trema</taxon>
    </lineage>
</organism>
<reference evidence="2" key="1">
    <citation type="submission" date="2016-06" db="EMBL/GenBank/DDBJ databases">
        <title>Parallel loss of symbiosis genes in relatives of nitrogen-fixing non-legume Parasponia.</title>
        <authorList>
            <person name="Van Velzen R."/>
            <person name="Holmer R."/>
            <person name="Bu F."/>
            <person name="Rutten L."/>
            <person name="Van Zeijl A."/>
            <person name="Liu W."/>
            <person name="Santuari L."/>
            <person name="Cao Q."/>
            <person name="Sharma T."/>
            <person name="Shen D."/>
            <person name="Roswanjaya Y."/>
            <person name="Wardhani T."/>
            <person name="Kalhor M.S."/>
            <person name="Jansen J."/>
            <person name="Van den Hoogen J."/>
            <person name="Gungor B."/>
            <person name="Hartog M."/>
            <person name="Hontelez J."/>
            <person name="Verver J."/>
            <person name="Yang W.-C."/>
            <person name="Schijlen E."/>
            <person name="Repin R."/>
            <person name="Schilthuizen M."/>
            <person name="Schranz E."/>
            <person name="Heidstra R."/>
            <person name="Miyata K."/>
            <person name="Fedorova E."/>
            <person name="Kohlen W."/>
            <person name="Bisseling T."/>
            <person name="Smit S."/>
            <person name="Geurts R."/>
        </authorList>
    </citation>
    <scope>NUCLEOTIDE SEQUENCE [LARGE SCALE GENOMIC DNA]</scope>
    <source>
        <strain evidence="2">cv. RG33-2</strain>
    </source>
</reference>